<feature type="binding site" evidence="7">
    <location>
        <position position="129"/>
    </location>
    <ligand>
        <name>Zn(2+)</name>
        <dbReference type="ChEBI" id="CHEBI:29105"/>
    </ligand>
</feature>
<comment type="caution">
    <text evidence="9">The sequence shown here is derived from an EMBL/GenBank/DDBJ whole genome shotgun (WGS) entry which is preliminary data.</text>
</comment>
<reference evidence="10" key="3">
    <citation type="submission" date="2021-06" db="EMBL/GenBank/DDBJ databases">
        <title>Genomic Description and Analysis of Intracellular Bacteria, Candidatus Berkiella cookevillensis and Candidatus Berkiella aquae.</title>
        <authorList>
            <person name="Kidane D.T."/>
            <person name="Mehari Y.T."/>
            <person name="Rice F.C."/>
            <person name="Arivett B.A."/>
            <person name="Farone A.L."/>
            <person name="Berk S.G."/>
            <person name="Farone M.B."/>
        </authorList>
    </citation>
    <scope>NUCLEOTIDE SEQUENCE</scope>
    <source>
        <strain evidence="10">CC99</strain>
    </source>
</reference>
<organism evidence="9">
    <name type="scientific">Candidatus Berkiella cookevillensis</name>
    <dbReference type="NCBI Taxonomy" id="437022"/>
    <lineage>
        <taxon>Bacteria</taxon>
        <taxon>Pseudomonadati</taxon>
        <taxon>Pseudomonadota</taxon>
        <taxon>Gammaproteobacteria</taxon>
        <taxon>Candidatus Berkiellales</taxon>
        <taxon>Candidatus Berkiellaceae</taxon>
        <taxon>Candidatus Berkiella</taxon>
    </lineage>
</organism>
<evidence type="ECO:0000256" key="6">
    <source>
        <dbReference type="ARBA" id="ARBA00023163"/>
    </source>
</evidence>
<dbReference type="GO" id="GO:0000976">
    <property type="term" value="F:transcription cis-regulatory region binding"/>
    <property type="evidence" value="ECO:0007669"/>
    <property type="project" value="TreeGrafter"/>
</dbReference>
<dbReference type="Gene3D" id="3.30.1490.190">
    <property type="match status" value="1"/>
</dbReference>
<keyword evidence="3 7" id="KW-0862">Zinc</keyword>
<protein>
    <submittedName>
        <fullName evidence="10">Transcriptional repressor</fullName>
    </submittedName>
    <submittedName>
        <fullName evidence="9">Zinc uptake regulation protein</fullName>
    </submittedName>
</protein>
<keyword evidence="4" id="KW-0805">Transcription regulation</keyword>
<comment type="similarity">
    <text evidence="1">Belongs to the Fur family.</text>
</comment>
<dbReference type="Pfam" id="PF01475">
    <property type="entry name" value="FUR"/>
    <property type="match status" value="1"/>
</dbReference>
<dbReference type="PANTHER" id="PTHR33202">
    <property type="entry name" value="ZINC UPTAKE REGULATION PROTEIN"/>
    <property type="match status" value="1"/>
</dbReference>
<evidence type="ECO:0000313" key="9">
    <source>
        <dbReference type="EMBL" id="KRG19014.1"/>
    </source>
</evidence>
<keyword evidence="8" id="KW-0408">Iron</keyword>
<keyword evidence="2" id="KW-0678">Repressor</keyword>
<proteinExistence type="inferred from homology"/>
<feature type="binding site" evidence="7">
    <location>
        <position position="91"/>
    </location>
    <ligand>
        <name>Zn(2+)</name>
        <dbReference type="ChEBI" id="CHEBI:29105"/>
    </ligand>
</feature>
<keyword evidence="5" id="KW-0238">DNA-binding</keyword>
<feature type="binding site" evidence="7">
    <location>
        <position position="88"/>
    </location>
    <ligand>
        <name>Zn(2+)</name>
        <dbReference type="ChEBI" id="CHEBI:29105"/>
    </ligand>
</feature>
<keyword evidence="7" id="KW-0479">Metal-binding</keyword>
<dbReference type="EMBL" id="LKHV02000001">
    <property type="protein sequence ID" value="MCS5709365.1"/>
    <property type="molecule type" value="Genomic_DNA"/>
</dbReference>
<evidence type="ECO:0000256" key="2">
    <source>
        <dbReference type="ARBA" id="ARBA00022491"/>
    </source>
</evidence>
<evidence type="ECO:0000256" key="8">
    <source>
        <dbReference type="PIRSR" id="PIRSR602481-2"/>
    </source>
</evidence>
<evidence type="ECO:0000256" key="5">
    <source>
        <dbReference type="ARBA" id="ARBA00023125"/>
    </source>
</evidence>
<dbReference type="GO" id="GO:0003700">
    <property type="term" value="F:DNA-binding transcription factor activity"/>
    <property type="evidence" value="ECO:0007669"/>
    <property type="project" value="InterPro"/>
</dbReference>
<name>A0A0Q9YET9_9GAMM</name>
<evidence type="ECO:0000256" key="1">
    <source>
        <dbReference type="ARBA" id="ARBA00007957"/>
    </source>
</evidence>
<dbReference type="Gene3D" id="1.10.10.10">
    <property type="entry name" value="Winged helix-like DNA-binding domain superfamily/Winged helix DNA-binding domain"/>
    <property type="match status" value="1"/>
</dbReference>
<dbReference type="SUPFAM" id="SSF46785">
    <property type="entry name" value="Winged helix' DNA-binding domain"/>
    <property type="match status" value="1"/>
</dbReference>
<dbReference type="EMBL" id="LKHV01000004">
    <property type="protein sequence ID" value="KRG19014.1"/>
    <property type="molecule type" value="Genomic_DNA"/>
</dbReference>
<dbReference type="Proteomes" id="UP000051494">
    <property type="component" value="Unassembled WGS sequence"/>
</dbReference>
<evidence type="ECO:0000256" key="7">
    <source>
        <dbReference type="PIRSR" id="PIRSR602481-1"/>
    </source>
</evidence>
<evidence type="ECO:0000256" key="3">
    <source>
        <dbReference type="ARBA" id="ARBA00022833"/>
    </source>
</evidence>
<dbReference type="InterPro" id="IPR043135">
    <property type="entry name" value="Fur_C"/>
</dbReference>
<comment type="cofactor">
    <cofactor evidence="7">
        <name>Zn(2+)</name>
        <dbReference type="ChEBI" id="CHEBI:29105"/>
    </cofactor>
    <text evidence="7">Binds 1 zinc ion per subunit.</text>
</comment>
<keyword evidence="11" id="KW-1185">Reference proteome</keyword>
<accession>A0A0Q9YET9</accession>
<dbReference type="GO" id="GO:0045892">
    <property type="term" value="P:negative regulation of DNA-templated transcription"/>
    <property type="evidence" value="ECO:0007669"/>
    <property type="project" value="TreeGrafter"/>
</dbReference>
<dbReference type="InterPro" id="IPR036390">
    <property type="entry name" value="WH_DNA-bd_sf"/>
</dbReference>
<dbReference type="STRING" id="437022.CC99x_01004"/>
<gene>
    <name evidence="9" type="primary">zur</name>
    <name evidence="9" type="ORF">CC99x_01004</name>
    <name evidence="10" type="ORF">CC99x_010660</name>
</gene>
<evidence type="ECO:0000313" key="11">
    <source>
        <dbReference type="Proteomes" id="UP000051494"/>
    </source>
</evidence>
<dbReference type="GO" id="GO:0005829">
    <property type="term" value="C:cytosol"/>
    <property type="evidence" value="ECO:0007669"/>
    <property type="project" value="TreeGrafter"/>
</dbReference>
<comment type="cofactor">
    <cofactor evidence="8">
        <name>Mn(2+)</name>
        <dbReference type="ChEBI" id="CHEBI:29035"/>
    </cofactor>
    <cofactor evidence="8">
        <name>Fe(2+)</name>
        <dbReference type="ChEBI" id="CHEBI:29033"/>
    </cofactor>
    <text evidence="8">Binds 1 Mn(2+) or Fe(2+) ion per subunit.</text>
</comment>
<dbReference type="GO" id="GO:1900376">
    <property type="term" value="P:regulation of secondary metabolite biosynthetic process"/>
    <property type="evidence" value="ECO:0007669"/>
    <property type="project" value="TreeGrafter"/>
</dbReference>
<reference evidence="10" key="2">
    <citation type="journal article" date="2016" name="Genome Announc.">
        <title>Draft Genome Sequences of Two Novel Amoeba-Resistant Intranuclear Bacteria, 'Candidatus Berkiella cookevillensis' and 'Candidatus Berkiella aquae'.</title>
        <authorList>
            <person name="Mehari Y.T."/>
            <person name="Arivett B.A."/>
            <person name="Farone A.L."/>
            <person name="Gunderson J.H."/>
            <person name="Farone M.B."/>
        </authorList>
    </citation>
    <scope>NUCLEOTIDE SEQUENCE</scope>
    <source>
        <strain evidence="10">CC99</strain>
    </source>
</reference>
<feature type="binding site" evidence="7">
    <location>
        <position position="132"/>
    </location>
    <ligand>
        <name>Zn(2+)</name>
        <dbReference type="ChEBI" id="CHEBI:29105"/>
    </ligand>
</feature>
<dbReference type="InterPro" id="IPR036388">
    <property type="entry name" value="WH-like_DNA-bd_sf"/>
</dbReference>
<dbReference type="GO" id="GO:0008270">
    <property type="term" value="F:zinc ion binding"/>
    <property type="evidence" value="ECO:0007669"/>
    <property type="project" value="TreeGrafter"/>
</dbReference>
<sequence>MTKQFPSHKLTSVQALIYHSIQSKTAPQSAYEILDMIRTTLPNAKPMTVYRALSYLEDKGLIHKIRSNSTYTSCESTTHEGSALFLICQQCKIVKEINIKQSLLQVLRSLAQEVGFPSLGHSVEITGKCQLCSNE</sequence>
<evidence type="ECO:0000313" key="10">
    <source>
        <dbReference type="EMBL" id="MCS5709365.1"/>
    </source>
</evidence>
<dbReference type="AlphaFoldDB" id="A0A0Q9YET9"/>
<feature type="binding site" evidence="8">
    <location>
        <position position="121"/>
    </location>
    <ligand>
        <name>Fe cation</name>
        <dbReference type="ChEBI" id="CHEBI:24875"/>
    </ligand>
</feature>
<reference evidence="9" key="1">
    <citation type="submission" date="2015-09" db="EMBL/GenBank/DDBJ databases">
        <title>Draft Genome Sequences of Two Novel Amoeba-resistant Intranuclear Bacteria, Candidatus Berkiella cookevillensis and Candidatus Berkiella aquae.</title>
        <authorList>
            <person name="Mehari Y.T."/>
            <person name="Arivett B.A."/>
            <person name="Farone A.L."/>
            <person name="Gunderson J.H."/>
            <person name="Farone M.B."/>
        </authorList>
    </citation>
    <scope>NUCLEOTIDE SEQUENCE [LARGE SCALE GENOMIC DNA]</scope>
    <source>
        <strain evidence="9">CC99</strain>
    </source>
</reference>
<dbReference type="OrthoDB" id="9801127at2"/>
<dbReference type="PANTHER" id="PTHR33202:SF6">
    <property type="entry name" value="ZINC UPTAKE REGULATION PROTEIN"/>
    <property type="match status" value="1"/>
</dbReference>
<dbReference type="RefSeq" id="WP_057624130.1">
    <property type="nucleotide sequence ID" value="NZ_LKHV02000001.1"/>
</dbReference>
<dbReference type="InterPro" id="IPR002481">
    <property type="entry name" value="FUR"/>
</dbReference>
<keyword evidence="6" id="KW-0804">Transcription</keyword>
<evidence type="ECO:0000256" key="4">
    <source>
        <dbReference type="ARBA" id="ARBA00023015"/>
    </source>
</evidence>